<reference evidence="1" key="1">
    <citation type="submission" date="2024-01" db="EMBL/GenBank/DDBJ databases">
        <title>Bank of Algae and Cyanobacteria of the Azores (BACA) strain genomes.</title>
        <authorList>
            <person name="Luz R."/>
            <person name="Cordeiro R."/>
            <person name="Fonseca A."/>
            <person name="Goncalves V."/>
        </authorList>
    </citation>
    <scope>NUCLEOTIDE SEQUENCE</scope>
    <source>
        <strain evidence="1">BACA0141</strain>
    </source>
</reference>
<comment type="caution">
    <text evidence="1">The sequence shown here is derived from an EMBL/GenBank/DDBJ whole genome shotgun (WGS) entry which is preliminary data.</text>
</comment>
<dbReference type="AlphaFoldDB" id="A0AAW9PR08"/>
<dbReference type="Proteomes" id="UP001333818">
    <property type="component" value="Unassembled WGS sequence"/>
</dbReference>
<name>A0AAW9PR08_9CYAN</name>
<proteinExistence type="predicted"/>
<organism evidence="1 2">
    <name type="scientific">Tumidithrix elongata BACA0141</name>
    <dbReference type="NCBI Taxonomy" id="2716417"/>
    <lineage>
        <taxon>Bacteria</taxon>
        <taxon>Bacillati</taxon>
        <taxon>Cyanobacteriota</taxon>
        <taxon>Cyanophyceae</taxon>
        <taxon>Pseudanabaenales</taxon>
        <taxon>Pseudanabaenaceae</taxon>
        <taxon>Tumidithrix</taxon>
        <taxon>Tumidithrix elongata</taxon>
    </lineage>
</organism>
<evidence type="ECO:0000313" key="1">
    <source>
        <dbReference type="EMBL" id="MEE3715902.1"/>
    </source>
</evidence>
<dbReference type="EMBL" id="JAZBJZ010000009">
    <property type="protein sequence ID" value="MEE3715902.1"/>
    <property type="molecule type" value="Genomic_DNA"/>
</dbReference>
<sequence length="72" mass="8277">MAESTHEEPKTETTTRKPILLLRLSASFLLRLAERQLLEVLFQEPPRSWLELNPTQCALRTKTQKQGLGFLA</sequence>
<protein>
    <submittedName>
        <fullName evidence="1">Uncharacterized protein</fullName>
    </submittedName>
</protein>
<gene>
    <name evidence="1" type="ORF">V2H45_03980</name>
</gene>
<accession>A0AAW9PR08</accession>
<keyword evidence="2" id="KW-1185">Reference proteome</keyword>
<evidence type="ECO:0000313" key="2">
    <source>
        <dbReference type="Proteomes" id="UP001333818"/>
    </source>
</evidence>